<feature type="transmembrane region" description="Helical" evidence="12">
    <location>
        <begin position="337"/>
        <end position="355"/>
    </location>
</feature>
<dbReference type="GO" id="GO:0005793">
    <property type="term" value="C:endoplasmic reticulum-Golgi intermediate compartment"/>
    <property type="evidence" value="ECO:0007669"/>
    <property type="project" value="TreeGrafter"/>
</dbReference>
<evidence type="ECO:0000256" key="2">
    <source>
        <dbReference type="ARBA" id="ARBA00004653"/>
    </source>
</evidence>
<evidence type="ECO:0000256" key="12">
    <source>
        <dbReference type="SAM" id="Phobius"/>
    </source>
</evidence>
<feature type="transmembrane region" description="Helical" evidence="12">
    <location>
        <begin position="390"/>
        <end position="408"/>
    </location>
</feature>
<dbReference type="EMBL" id="BABT02000076">
    <property type="protein sequence ID" value="GAA96248.1"/>
    <property type="molecule type" value="Genomic_DNA"/>
</dbReference>
<dbReference type="InParanoid" id="G7E088"/>
<evidence type="ECO:0000256" key="4">
    <source>
        <dbReference type="ARBA" id="ARBA00022448"/>
    </source>
</evidence>
<proteinExistence type="inferred from homology"/>
<comment type="subcellular location">
    <subcellularLocation>
        <location evidence="1">Endoplasmic reticulum membrane</location>
        <topology evidence="1">Multi-pass membrane protein</topology>
    </subcellularLocation>
    <subcellularLocation>
        <location evidence="2">Golgi apparatus membrane</location>
        <topology evidence="2">Multi-pass membrane protein</topology>
    </subcellularLocation>
</comment>
<dbReference type="PANTHER" id="PTHR14083">
    <property type="entry name" value="YIP1 INTERACTING FACTOR HOMOLOG YIF1 PROTEIN"/>
    <property type="match status" value="1"/>
</dbReference>
<dbReference type="AlphaFoldDB" id="G7E088"/>
<feature type="region of interest" description="Disordered" evidence="11">
    <location>
        <begin position="111"/>
        <end position="152"/>
    </location>
</feature>
<dbReference type="STRING" id="764103.G7E088"/>
<keyword evidence="10 12" id="KW-0472">Membrane</keyword>
<dbReference type="GO" id="GO:0006888">
    <property type="term" value="P:endoplasmic reticulum to Golgi vesicle-mediated transport"/>
    <property type="evidence" value="ECO:0007669"/>
    <property type="project" value="InterPro"/>
</dbReference>
<dbReference type="PANTHER" id="PTHR14083:SF0">
    <property type="entry name" value="YIP1D-INTERACTING FACTOR 1, ISOFORM C"/>
    <property type="match status" value="1"/>
</dbReference>
<protein>
    <submittedName>
        <fullName evidence="13">Uncharacterized protein</fullName>
    </submittedName>
</protein>
<feature type="region of interest" description="Disordered" evidence="11">
    <location>
        <begin position="1"/>
        <end position="70"/>
    </location>
</feature>
<keyword evidence="14" id="KW-1185">Reference proteome</keyword>
<keyword evidence="4" id="KW-0813">Transport</keyword>
<accession>G7E088</accession>
<evidence type="ECO:0000256" key="9">
    <source>
        <dbReference type="ARBA" id="ARBA00023034"/>
    </source>
</evidence>
<dbReference type="GO" id="GO:0000139">
    <property type="term" value="C:Golgi membrane"/>
    <property type="evidence" value="ECO:0007669"/>
    <property type="project" value="UniProtKB-SubCell"/>
</dbReference>
<comment type="caution">
    <text evidence="13">The sequence shown here is derived from an EMBL/GenBank/DDBJ whole genome shotgun (WGS) entry which is preliminary data.</text>
</comment>
<reference evidence="13 14" key="2">
    <citation type="journal article" date="2012" name="Open Biol.">
        <title>Characteristics of nucleosomes and linker DNA regions on the genome of the basidiomycete Mixia osmundae revealed by mono- and dinucleosome mapping.</title>
        <authorList>
            <person name="Nishida H."/>
            <person name="Kondo S."/>
            <person name="Matsumoto T."/>
            <person name="Suzuki Y."/>
            <person name="Yoshikawa H."/>
            <person name="Taylor T.D."/>
            <person name="Sugiyama J."/>
        </authorList>
    </citation>
    <scope>NUCLEOTIDE SEQUENCE [LARGE SCALE GENOMIC DNA]</scope>
    <source>
        <strain evidence="14">CBS 9802 / IAM 14324 / JCM 22182 / KY 12970</strain>
    </source>
</reference>
<dbReference type="Pfam" id="PF03878">
    <property type="entry name" value="YIF1"/>
    <property type="match status" value="1"/>
</dbReference>
<dbReference type="GO" id="GO:0005789">
    <property type="term" value="C:endoplasmic reticulum membrane"/>
    <property type="evidence" value="ECO:0007669"/>
    <property type="project" value="UniProtKB-SubCell"/>
</dbReference>
<evidence type="ECO:0000256" key="10">
    <source>
        <dbReference type="ARBA" id="ARBA00023136"/>
    </source>
</evidence>
<reference evidence="13 14" key="1">
    <citation type="journal article" date="2011" name="J. Gen. Appl. Microbiol.">
        <title>Draft genome sequencing of the enigmatic basidiomycete Mixia osmundae.</title>
        <authorList>
            <person name="Nishida H."/>
            <person name="Nagatsuka Y."/>
            <person name="Sugiyama J."/>
        </authorList>
    </citation>
    <scope>NUCLEOTIDE SEQUENCE [LARGE SCALE GENOMIC DNA]</scope>
    <source>
        <strain evidence="14">CBS 9802 / IAM 14324 / JCM 22182 / KY 12970</strain>
    </source>
</reference>
<feature type="compositionally biased region" description="Polar residues" evidence="11">
    <location>
        <begin position="43"/>
        <end position="53"/>
    </location>
</feature>
<keyword evidence="7" id="KW-0653">Protein transport</keyword>
<dbReference type="FunCoup" id="G7E088">
    <property type="interactions" value="259"/>
</dbReference>
<organism evidence="13 14">
    <name type="scientific">Mixia osmundae (strain CBS 9802 / IAM 14324 / JCM 22182 / KY 12970)</name>
    <dbReference type="NCBI Taxonomy" id="764103"/>
    <lineage>
        <taxon>Eukaryota</taxon>
        <taxon>Fungi</taxon>
        <taxon>Dikarya</taxon>
        <taxon>Basidiomycota</taxon>
        <taxon>Pucciniomycotina</taxon>
        <taxon>Mixiomycetes</taxon>
        <taxon>Mixiales</taxon>
        <taxon>Mixiaceae</taxon>
        <taxon>Mixia</taxon>
    </lineage>
</organism>
<keyword evidence="9" id="KW-0333">Golgi apparatus</keyword>
<dbReference type="GO" id="GO:0030134">
    <property type="term" value="C:COPII-coated ER to Golgi transport vesicle"/>
    <property type="evidence" value="ECO:0007669"/>
    <property type="project" value="TreeGrafter"/>
</dbReference>
<evidence type="ECO:0000256" key="8">
    <source>
        <dbReference type="ARBA" id="ARBA00022989"/>
    </source>
</evidence>
<keyword evidence="5 12" id="KW-0812">Transmembrane</keyword>
<evidence type="ECO:0000256" key="7">
    <source>
        <dbReference type="ARBA" id="ARBA00022927"/>
    </source>
</evidence>
<keyword evidence="6" id="KW-0256">Endoplasmic reticulum</keyword>
<dbReference type="HOGENOM" id="CLU_047877_2_0_1"/>
<dbReference type="OrthoDB" id="337750at2759"/>
<name>G7E088_MIXOS</name>
<dbReference type="GO" id="GO:0015031">
    <property type="term" value="P:protein transport"/>
    <property type="evidence" value="ECO:0007669"/>
    <property type="project" value="UniProtKB-KW"/>
</dbReference>
<evidence type="ECO:0000256" key="11">
    <source>
        <dbReference type="SAM" id="MobiDB-lite"/>
    </source>
</evidence>
<keyword evidence="8 12" id="KW-1133">Transmembrane helix</keyword>
<dbReference type="InterPro" id="IPR005578">
    <property type="entry name" value="Yif1_fam"/>
</dbReference>
<evidence type="ECO:0000256" key="1">
    <source>
        <dbReference type="ARBA" id="ARBA00004477"/>
    </source>
</evidence>
<feature type="transmembrane region" description="Helical" evidence="12">
    <location>
        <begin position="247"/>
        <end position="266"/>
    </location>
</feature>
<evidence type="ECO:0000256" key="3">
    <source>
        <dbReference type="ARBA" id="ARBA00009727"/>
    </source>
</evidence>
<evidence type="ECO:0000256" key="5">
    <source>
        <dbReference type="ARBA" id="ARBA00022692"/>
    </source>
</evidence>
<feature type="compositionally biased region" description="Low complexity" evidence="11">
    <location>
        <begin position="111"/>
        <end position="149"/>
    </location>
</feature>
<evidence type="ECO:0000256" key="6">
    <source>
        <dbReference type="ARBA" id="ARBA00022824"/>
    </source>
</evidence>
<feature type="transmembrane region" description="Helical" evidence="12">
    <location>
        <begin position="312"/>
        <end position="331"/>
    </location>
</feature>
<evidence type="ECO:0000313" key="13">
    <source>
        <dbReference type="EMBL" id="GAA96248.1"/>
    </source>
</evidence>
<dbReference type="Proteomes" id="UP000009131">
    <property type="component" value="Unassembled WGS sequence"/>
</dbReference>
<dbReference type="OMA" id="GYQRFAS"/>
<dbReference type="RefSeq" id="XP_014570865.1">
    <property type="nucleotide sequence ID" value="XM_014715379.1"/>
</dbReference>
<gene>
    <name evidence="13" type="primary">Mo02912</name>
    <name evidence="13" type="ORF">E5Q_02912</name>
</gene>
<dbReference type="eggNOG" id="KOG3094">
    <property type="taxonomic scope" value="Eukaryota"/>
</dbReference>
<comment type="similarity">
    <text evidence="3">Belongs to the YIF1 family.</text>
</comment>
<sequence>MQRRTAGGVSRDTGARSPPILQHPRPTLPASAYAIQNPASPPLSVTSSPPKSSRPSHEIAGNASTGFGSASHAGQEYMRFSSPPVSTPVSLNPAAAAVDPYATYAAAANQHAGPSSFGSAGQQSQQQSQQWRPPNGAQSAQQTGGPQQQWNNMMGVNDVTAQMGMQFGKSAVMAGQDYMERNVTRYIPVAHLHHSFNVSNLYVLHKIRLVLFPWRHKPWSRLVKRSEASGQAEGYRPPREDVNSPDLYVPVMALVTYILLSGVVAGSESRFHPELLGVTASKSLGIVFLEFLVIKLGCYLLNIGGEGTVVDLLAYSGYKFVGIIITLLAGLVKLRGWMYWSIFIYVFSANAFFLLRSLRYVVLPDPSLAATFGGATTTSTVGHAQRSRRIQFLFGIAVSQIATMWLLVRV</sequence>
<evidence type="ECO:0000313" key="14">
    <source>
        <dbReference type="Proteomes" id="UP000009131"/>
    </source>
</evidence>
<feature type="transmembrane region" description="Helical" evidence="12">
    <location>
        <begin position="286"/>
        <end position="305"/>
    </location>
</feature>